<accession>A0A0D1XH03</accession>
<name>A0A0D1XH03_9PEZI</name>
<evidence type="ECO:0000313" key="2">
    <source>
        <dbReference type="EMBL" id="KIW01481.1"/>
    </source>
</evidence>
<feature type="region of interest" description="Disordered" evidence="1">
    <location>
        <begin position="1"/>
        <end position="216"/>
    </location>
</feature>
<protein>
    <submittedName>
        <fullName evidence="2">Uncharacterized protein</fullName>
    </submittedName>
</protein>
<dbReference type="InParanoid" id="A0A0D1XH03"/>
<dbReference type="GeneID" id="27315207"/>
<dbReference type="AlphaFoldDB" id="A0A0D1XH03"/>
<sequence length="216" mass="22286">MHMLVPPGNRAIGSMDTQDRQTAFADSKTMPDPLGAVHNDTMTRPTFPHPSTDQQRLTSTNALSGLSGYGLNGGPDSKADDSQRTIPPVINPMSAFDVSASNATCSPAPTAAAESTTPSKRLLLPPPPPPLLEFHDVQPILASSSLNQKDSQAAADLGDFENSQSSGDGELLPHQSAETTGELSVAAVENSTSGTTIDEGRTITAPGTPVAEALGS</sequence>
<feature type="compositionally biased region" description="Polar residues" evidence="1">
    <location>
        <begin position="141"/>
        <end position="151"/>
    </location>
</feature>
<gene>
    <name evidence="2" type="ORF">PV09_07234</name>
</gene>
<feature type="compositionally biased region" description="Low complexity" evidence="1">
    <location>
        <begin position="99"/>
        <end position="123"/>
    </location>
</feature>
<dbReference type="EMBL" id="KN847555">
    <property type="protein sequence ID" value="KIW01481.1"/>
    <property type="molecule type" value="Genomic_DNA"/>
</dbReference>
<proteinExistence type="predicted"/>
<feature type="compositionally biased region" description="Polar residues" evidence="1">
    <location>
        <begin position="40"/>
        <end position="62"/>
    </location>
</feature>
<reference evidence="2 3" key="1">
    <citation type="submission" date="2015-01" db="EMBL/GenBank/DDBJ databases">
        <title>The Genome Sequence of Ochroconis gallopava CBS43764.</title>
        <authorList>
            <consortium name="The Broad Institute Genomics Platform"/>
            <person name="Cuomo C."/>
            <person name="de Hoog S."/>
            <person name="Gorbushina A."/>
            <person name="Stielow B."/>
            <person name="Teixiera M."/>
            <person name="Abouelleil A."/>
            <person name="Chapman S.B."/>
            <person name="Priest M."/>
            <person name="Young S.K."/>
            <person name="Wortman J."/>
            <person name="Nusbaum C."/>
            <person name="Birren B."/>
        </authorList>
    </citation>
    <scope>NUCLEOTIDE SEQUENCE [LARGE SCALE GENOMIC DNA]</scope>
    <source>
        <strain evidence="2 3">CBS 43764</strain>
    </source>
</reference>
<dbReference type="VEuPathDB" id="FungiDB:PV09_07234"/>
<dbReference type="HOGENOM" id="CLU_1278493_0_0_1"/>
<evidence type="ECO:0000313" key="3">
    <source>
        <dbReference type="Proteomes" id="UP000053259"/>
    </source>
</evidence>
<dbReference type="RefSeq" id="XP_016211350.1">
    <property type="nucleotide sequence ID" value="XM_016360978.1"/>
</dbReference>
<keyword evidence="3" id="KW-1185">Reference proteome</keyword>
<dbReference type="Proteomes" id="UP000053259">
    <property type="component" value="Unassembled WGS sequence"/>
</dbReference>
<evidence type="ECO:0000256" key="1">
    <source>
        <dbReference type="SAM" id="MobiDB-lite"/>
    </source>
</evidence>
<organism evidence="2 3">
    <name type="scientific">Verruconis gallopava</name>
    <dbReference type="NCBI Taxonomy" id="253628"/>
    <lineage>
        <taxon>Eukaryota</taxon>
        <taxon>Fungi</taxon>
        <taxon>Dikarya</taxon>
        <taxon>Ascomycota</taxon>
        <taxon>Pezizomycotina</taxon>
        <taxon>Dothideomycetes</taxon>
        <taxon>Pleosporomycetidae</taxon>
        <taxon>Venturiales</taxon>
        <taxon>Sympoventuriaceae</taxon>
        <taxon>Verruconis</taxon>
    </lineage>
</organism>